<dbReference type="InterPro" id="IPR019425">
    <property type="entry name" value="7TM_GPCR_serpentine_rcpt_Srt"/>
</dbReference>
<evidence type="ECO:0000256" key="1">
    <source>
        <dbReference type="SAM" id="Phobius"/>
    </source>
</evidence>
<dbReference type="WBParaSite" id="ALUE_0000179801-mRNA-1">
    <property type="protein sequence ID" value="ALUE_0000179801-mRNA-1"/>
    <property type="gene ID" value="ALUE_0000179801"/>
</dbReference>
<accession>A0A0M3HJV3</accession>
<protein>
    <submittedName>
        <fullName evidence="3">G_PROTEIN_RECEP_F1_2 domain-containing protein</fullName>
    </submittedName>
</protein>
<sequence>MDDDDIVPPKGERTIIGSLFVAMDLAALIPLAAVIMAILMDKKMRRIQAYRIMLYIALLDFFELCAECAAGFITIWPIQNDLSTKVFMFLILNKF</sequence>
<keyword evidence="2" id="KW-1185">Reference proteome</keyword>
<dbReference type="Pfam" id="PF10321">
    <property type="entry name" value="7TM_GPCR_Srt"/>
    <property type="match status" value="1"/>
</dbReference>
<name>A0A0M3HJV3_ASCLU</name>
<keyword evidence="1" id="KW-0812">Transmembrane</keyword>
<reference evidence="3" key="1">
    <citation type="submission" date="2017-02" db="UniProtKB">
        <authorList>
            <consortium name="WormBaseParasite"/>
        </authorList>
    </citation>
    <scope>IDENTIFICATION</scope>
</reference>
<feature type="transmembrane region" description="Helical" evidence="1">
    <location>
        <begin position="15"/>
        <end position="40"/>
    </location>
</feature>
<feature type="transmembrane region" description="Helical" evidence="1">
    <location>
        <begin position="52"/>
        <end position="78"/>
    </location>
</feature>
<dbReference type="AlphaFoldDB" id="A0A0M3HJV3"/>
<proteinExistence type="predicted"/>
<keyword evidence="1" id="KW-0472">Membrane</keyword>
<organism evidence="2 3">
    <name type="scientific">Ascaris lumbricoides</name>
    <name type="common">Giant roundworm</name>
    <dbReference type="NCBI Taxonomy" id="6252"/>
    <lineage>
        <taxon>Eukaryota</taxon>
        <taxon>Metazoa</taxon>
        <taxon>Ecdysozoa</taxon>
        <taxon>Nematoda</taxon>
        <taxon>Chromadorea</taxon>
        <taxon>Rhabditida</taxon>
        <taxon>Spirurina</taxon>
        <taxon>Ascaridomorpha</taxon>
        <taxon>Ascaridoidea</taxon>
        <taxon>Ascarididae</taxon>
        <taxon>Ascaris</taxon>
    </lineage>
</organism>
<evidence type="ECO:0000313" key="2">
    <source>
        <dbReference type="Proteomes" id="UP000036681"/>
    </source>
</evidence>
<keyword evidence="1" id="KW-1133">Transmembrane helix</keyword>
<dbReference type="Proteomes" id="UP000036681">
    <property type="component" value="Unplaced"/>
</dbReference>
<evidence type="ECO:0000313" key="3">
    <source>
        <dbReference type="WBParaSite" id="ALUE_0000179801-mRNA-1"/>
    </source>
</evidence>